<gene>
    <name evidence="1" type="ORF">V6N11_066547</name>
</gene>
<keyword evidence="2" id="KW-1185">Reference proteome</keyword>
<accession>A0ABR2A3M0</accession>
<comment type="caution">
    <text evidence="1">The sequence shown here is derived from an EMBL/GenBank/DDBJ whole genome shotgun (WGS) entry which is preliminary data.</text>
</comment>
<sequence length="362" mass="39655">MNSNLKPSNLVMISVLLTLSSLQNWANAKTEVPCYFIFGDSISDNGNNNFLNTLAKVNYPPYGNNFPEGPTGRFTNGRTVHDIIVELLGFKSYMPPFAQLRGKDVLKGVNYASGSAGILDETGKVNMGARIPMNQQILQNHRAVVSKITKEMRNDAAASKKHLGKCIYAVQIGSNDYINNFFMPKFYDTSRRLTMPTFTNVLIQQLSQQLRILYDFGARKFAVFGLPLIGCTPNAIAVHGTKGSPCVDKINEAACLFNEKLQLLVHQLNANLTSAKMTFLNPPGTPVDLSIFANAESCCETGGGGGELCIRDSAPCSSPEKYIFWDGVHLTETHYKIIAESAYDCTSPSCAAPFNIQKLAKL</sequence>
<protein>
    <submittedName>
        <fullName evidence="1">Uncharacterized protein</fullName>
    </submittedName>
</protein>
<dbReference type="InterPro" id="IPR001087">
    <property type="entry name" value="GDSL"/>
</dbReference>
<proteinExistence type="predicted"/>
<dbReference type="PANTHER" id="PTHR45650">
    <property type="entry name" value="GDSL-LIKE LIPASE/ACYLHYDROLASE-RELATED"/>
    <property type="match status" value="1"/>
</dbReference>
<dbReference type="InterPro" id="IPR051238">
    <property type="entry name" value="GDSL_esterase/lipase"/>
</dbReference>
<evidence type="ECO:0000313" key="1">
    <source>
        <dbReference type="EMBL" id="KAK8487561.1"/>
    </source>
</evidence>
<organism evidence="1 2">
    <name type="scientific">Hibiscus sabdariffa</name>
    <name type="common">roselle</name>
    <dbReference type="NCBI Taxonomy" id="183260"/>
    <lineage>
        <taxon>Eukaryota</taxon>
        <taxon>Viridiplantae</taxon>
        <taxon>Streptophyta</taxon>
        <taxon>Embryophyta</taxon>
        <taxon>Tracheophyta</taxon>
        <taxon>Spermatophyta</taxon>
        <taxon>Magnoliopsida</taxon>
        <taxon>eudicotyledons</taxon>
        <taxon>Gunneridae</taxon>
        <taxon>Pentapetalae</taxon>
        <taxon>rosids</taxon>
        <taxon>malvids</taxon>
        <taxon>Malvales</taxon>
        <taxon>Malvaceae</taxon>
        <taxon>Malvoideae</taxon>
        <taxon>Hibiscus</taxon>
    </lineage>
</organism>
<dbReference type="SUPFAM" id="SSF52266">
    <property type="entry name" value="SGNH hydrolase"/>
    <property type="match status" value="1"/>
</dbReference>
<evidence type="ECO:0000313" key="2">
    <source>
        <dbReference type="Proteomes" id="UP001396334"/>
    </source>
</evidence>
<dbReference type="Pfam" id="PF00657">
    <property type="entry name" value="Lipase_GDSL"/>
    <property type="match status" value="1"/>
</dbReference>
<reference evidence="1 2" key="1">
    <citation type="journal article" date="2024" name="G3 (Bethesda)">
        <title>Genome assembly of Hibiscus sabdariffa L. provides insights into metabolisms of medicinal natural products.</title>
        <authorList>
            <person name="Kim T."/>
        </authorList>
    </citation>
    <scope>NUCLEOTIDE SEQUENCE [LARGE SCALE GENOMIC DNA]</scope>
    <source>
        <strain evidence="1">TK-2024</strain>
        <tissue evidence="1">Old leaves</tissue>
    </source>
</reference>
<dbReference type="PANTHER" id="PTHR45650:SF9">
    <property type="entry name" value="SGNH HYDROLASE-TYPE ESTERASE DOMAIN-CONTAINING PROTEIN"/>
    <property type="match status" value="1"/>
</dbReference>
<dbReference type="Gene3D" id="3.40.50.1110">
    <property type="entry name" value="SGNH hydrolase"/>
    <property type="match status" value="1"/>
</dbReference>
<dbReference type="InterPro" id="IPR035669">
    <property type="entry name" value="SGNH_plant_lipase-like"/>
</dbReference>
<dbReference type="InterPro" id="IPR036514">
    <property type="entry name" value="SGNH_hydro_sf"/>
</dbReference>
<dbReference type="Proteomes" id="UP001396334">
    <property type="component" value="Unassembled WGS sequence"/>
</dbReference>
<dbReference type="CDD" id="cd01837">
    <property type="entry name" value="SGNH_plant_lipase_like"/>
    <property type="match status" value="1"/>
</dbReference>
<dbReference type="EMBL" id="JBBPBN010000388">
    <property type="protein sequence ID" value="KAK8487561.1"/>
    <property type="molecule type" value="Genomic_DNA"/>
</dbReference>
<name>A0ABR2A3M0_9ROSI</name>